<dbReference type="InterPro" id="IPR036515">
    <property type="entry name" value="Transposase_17_sf"/>
</dbReference>
<proteinExistence type="predicted"/>
<dbReference type="PANTHER" id="PTHR36966:SF1">
    <property type="entry name" value="REP-ASSOCIATED TYROSINE TRANSPOSASE"/>
    <property type="match status" value="1"/>
</dbReference>
<organism evidence="2 3">
    <name type="scientific">Symmachiella dynata</name>
    <dbReference type="NCBI Taxonomy" id="2527995"/>
    <lineage>
        <taxon>Bacteria</taxon>
        <taxon>Pseudomonadati</taxon>
        <taxon>Planctomycetota</taxon>
        <taxon>Planctomycetia</taxon>
        <taxon>Planctomycetales</taxon>
        <taxon>Planctomycetaceae</taxon>
        <taxon>Symmachiella</taxon>
    </lineage>
</organism>
<evidence type="ECO:0000313" key="2">
    <source>
        <dbReference type="EMBL" id="QDU41973.1"/>
    </source>
</evidence>
<dbReference type="InterPro" id="IPR052715">
    <property type="entry name" value="RAYT_transposase"/>
</dbReference>
<reference evidence="2 3" key="1">
    <citation type="submission" date="2019-02" db="EMBL/GenBank/DDBJ databases">
        <title>Deep-cultivation of Planctomycetes and their phenomic and genomic characterization uncovers novel biology.</title>
        <authorList>
            <person name="Wiegand S."/>
            <person name="Jogler M."/>
            <person name="Boedeker C."/>
            <person name="Pinto D."/>
            <person name="Vollmers J."/>
            <person name="Rivas-Marin E."/>
            <person name="Kohn T."/>
            <person name="Peeters S.H."/>
            <person name="Heuer A."/>
            <person name="Rast P."/>
            <person name="Oberbeckmann S."/>
            <person name="Bunk B."/>
            <person name="Jeske O."/>
            <person name="Meyerdierks A."/>
            <person name="Storesund J.E."/>
            <person name="Kallscheuer N."/>
            <person name="Luecker S."/>
            <person name="Lage O.M."/>
            <person name="Pohl T."/>
            <person name="Merkel B.J."/>
            <person name="Hornburger P."/>
            <person name="Mueller R.-W."/>
            <person name="Bruemmer F."/>
            <person name="Labrenz M."/>
            <person name="Spormann A.M."/>
            <person name="Op den Camp H."/>
            <person name="Overmann J."/>
            <person name="Amann R."/>
            <person name="Jetten M.S.M."/>
            <person name="Mascher T."/>
            <person name="Medema M.H."/>
            <person name="Devos D.P."/>
            <person name="Kaster A.-K."/>
            <person name="Ovreas L."/>
            <person name="Rohde M."/>
            <person name="Galperin M.Y."/>
            <person name="Jogler C."/>
        </authorList>
    </citation>
    <scope>NUCLEOTIDE SEQUENCE [LARGE SCALE GENOMIC DNA]</scope>
    <source>
        <strain evidence="2 3">Mal52</strain>
    </source>
</reference>
<dbReference type="Gene3D" id="3.30.70.1290">
    <property type="entry name" value="Transposase IS200-like"/>
    <property type="match status" value="1"/>
</dbReference>
<dbReference type="PANTHER" id="PTHR36966">
    <property type="entry name" value="REP-ASSOCIATED TYROSINE TRANSPOSASE"/>
    <property type="match status" value="1"/>
</dbReference>
<evidence type="ECO:0000313" key="3">
    <source>
        <dbReference type="Proteomes" id="UP000319383"/>
    </source>
</evidence>
<dbReference type="GO" id="GO:0004803">
    <property type="term" value="F:transposase activity"/>
    <property type="evidence" value="ECO:0007669"/>
    <property type="project" value="InterPro"/>
</dbReference>
<dbReference type="RefSeq" id="WP_145373992.1">
    <property type="nucleotide sequence ID" value="NZ_CP036276.1"/>
</dbReference>
<dbReference type="SUPFAM" id="SSF143422">
    <property type="entry name" value="Transposase IS200-like"/>
    <property type="match status" value="1"/>
</dbReference>
<dbReference type="GO" id="GO:0043565">
    <property type="term" value="F:sequence-specific DNA binding"/>
    <property type="evidence" value="ECO:0007669"/>
    <property type="project" value="TreeGrafter"/>
</dbReference>
<dbReference type="Proteomes" id="UP000319383">
    <property type="component" value="Chromosome"/>
</dbReference>
<dbReference type="EMBL" id="CP036276">
    <property type="protein sequence ID" value="QDU41973.1"/>
    <property type="molecule type" value="Genomic_DNA"/>
</dbReference>
<dbReference type="InterPro" id="IPR002686">
    <property type="entry name" value="Transposase_17"/>
</dbReference>
<protein>
    <submittedName>
        <fullName evidence="2">Transposase IS200 like protein</fullName>
    </submittedName>
</protein>
<name>A0A517ZHL7_9PLAN</name>
<dbReference type="Pfam" id="PF01797">
    <property type="entry name" value="Y1_Tnp"/>
    <property type="match status" value="1"/>
</dbReference>
<evidence type="ECO:0000259" key="1">
    <source>
        <dbReference type="SMART" id="SM01321"/>
    </source>
</evidence>
<dbReference type="KEGG" id="sdyn:Mal52_04280"/>
<dbReference type="GO" id="GO:0006313">
    <property type="term" value="P:DNA transposition"/>
    <property type="evidence" value="ECO:0007669"/>
    <property type="project" value="InterPro"/>
</dbReference>
<keyword evidence="3" id="KW-1185">Reference proteome</keyword>
<feature type="domain" description="Transposase IS200-like" evidence="1">
    <location>
        <begin position="10"/>
        <end position="136"/>
    </location>
</feature>
<dbReference type="PROSITE" id="PS51257">
    <property type="entry name" value="PROKAR_LIPOPROTEIN"/>
    <property type="match status" value="1"/>
</dbReference>
<accession>A0A517ZHL7</accession>
<dbReference type="AlphaFoldDB" id="A0A517ZHL7"/>
<sequence length="171" mass="20439">MSDNRRQYGNQLYCHFVTFSCHRRRRLLDEEHPKRILLGQLNTQLQNRSATCVGFVVMPDHVHAVIRFSETGQLSRFIQHWKRLSSHAIRKWYREGNSAYFQNSDVPDSIWTPKYYSFEIYSVAKLTEKLEYMHQNPVRADLVQKCADWKWSSARWYLEKRTVGVPIGWVD</sequence>
<dbReference type="NCBIfam" id="NF047646">
    <property type="entry name" value="REP_Tyr_transpos"/>
    <property type="match status" value="1"/>
</dbReference>
<gene>
    <name evidence="2" type="ORF">Mal52_04280</name>
</gene>
<dbReference type="SMART" id="SM01321">
    <property type="entry name" value="Y1_Tnp"/>
    <property type="match status" value="1"/>
</dbReference>